<dbReference type="InterPro" id="IPR016024">
    <property type="entry name" value="ARM-type_fold"/>
</dbReference>
<sequence>MINWLPLKPAQVDALFTDPESSYSCGGVGCDEESLFAVEVWDSDGVIPSAHFISIGCDPQPHLRQTAEAVYHLVVGHLGKHASLLNTLRTSLQTYHANNEDPMAKELALRCAQLAMCDFEPAHAAKLAETIDGFVALDSTSSPVNTCASLALYCRQLVLLVRRAVYVTEEQPSDNSEGVLRDRCTLALWRIIPFLGFACDSKVHSLGVRLAAAHCLHWLMEHHNFQPDSLLSVLPKVSEALGSLAQDVRDSETRILIVGHVRSVLVNASIEEHPDLFMHVIDLLDRLWQVGSVSTAVRATILDLIAYLMCGLNASPESVPVCNPTGLAARLRDKVVEVVAIDLMRFVRTGEIGVDVDRDVDASVLVEPCLDLWHALVAGPGAAWSPALDHLMPVLTGDFEAVIGQPPPSPRKSLYGKIETTTQAVFYFDIALHCLRLASNAAFLSRWTEPFWSLFLTEAVMENVATAKFNDAVVPSGPNSDLVLKQLSLLSVWMSRLIAERVAISPSATGLLLLHSRLCLQAPIEVHDDSAFNSNQLRLLILAQLACSLDYWPYLLRLLQLTLTDPTKDVNFGVECARLANEPIGACGGGAFVCSPPPIEAFLARLLARADALSNRLYRRCFATASLFCLNHLPLCDKLHTDYLGAITSLCVQVLYEAEESVVEGVWTPPKAVATPTQTVESFRSLFEEWKRRLGGGNELALRLLTRHVDPVVFAQFQEKLS</sequence>
<dbReference type="AlphaFoldDB" id="A0A5K3FIA6"/>
<protein>
    <submittedName>
        <fullName evidence="1">Rap-GAP domain-containing protein</fullName>
    </submittedName>
</protein>
<dbReference type="SUPFAM" id="SSF48371">
    <property type="entry name" value="ARM repeat"/>
    <property type="match status" value="1"/>
</dbReference>
<reference evidence="1" key="1">
    <citation type="submission" date="2019-11" db="UniProtKB">
        <authorList>
            <consortium name="WormBaseParasite"/>
        </authorList>
    </citation>
    <scope>IDENTIFICATION</scope>
</reference>
<dbReference type="WBParaSite" id="MCU_008644-RA">
    <property type="protein sequence ID" value="MCU_008644-RA"/>
    <property type="gene ID" value="MCU_008644"/>
</dbReference>
<proteinExistence type="predicted"/>
<evidence type="ECO:0000313" key="1">
    <source>
        <dbReference type="WBParaSite" id="MCU_008644-RA"/>
    </source>
</evidence>
<name>A0A5K3FIA6_MESCO</name>
<accession>A0A5K3FIA6</accession>
<organism evidence="1">
    <name type="scientific">Mesocestoides corti</name>
    <name type="common">Flatworm</name>
    <dbReference type="NCBI Taxonomy" id="53468"/>
    <lineage>
        <taxon>Eukaryota</taxon>
        <taxon>Metazoa</taxon>
        <taxon>Spiralia</taxon>
        <taxon>Lophotrochozoa</taxon>
        <taxon>Platyhelminthes</taxon>
        <taxon>Cestoda</taxon>
        <taxon>Eucestoda</taxon>
        <taxon>Cyclophyllidea</taxon>
        <taxon>Mesocestoididae</taxon>
        <taxon>Mesocestoides</taxon>
    </lineage>
</organism>